<dbReference type="RefSeq" id="WP_016443915.1">
    <property type="nucleotide sequence ID" value="NZ_KE150266.1"/>
</dbReference>
<dbReference type="Proteomes" id="UP000014387">
    <property type="component" value="Unassembled WGS sequence"/>
</dbReference>
<protein>
    <submittedName>
        <fullName evidence="1">Uncharacterized protein</fullName>
    </submittedName>
</protein>
<sequence>MSTALATLEPVYEPVKLRTLEGGKSPAKRPREITIKRAPNPVRALNGVLPKPAPVGRHWAIIDSSWDYSKTQADIEVVGRAEQLPDARSWSRALALAIVETLSGQKYPSALERFVSPDLYEAIERKVALAARLDGPAGRSPRTKALSSRVCLVNESIAETTHVVVKGETTRAVAIRLEARRRQWVATALEIL</sequence>
<accession>A0A9W5RE26</accession>
<dbReference type="InterPro" id="IPR045596">
    <property type="entry name" value="DUF6459"/>
</dbReference>
<dbReference type="EMBL" id="AGWN01000001">
    <property type="protein sequence ID" value="EPD30803.1"/>
    <property type="molecule type" value="Genomic_DNA"/>
</dbReference>
<keyword evidence="2" id="KW-1185">Reference proteome</keyword>
<gene>
    <name evidence="1" type="ORF">HMPREF9238_00558</name>
</gene>
<dbReference type="AlphaFoldDB" id="A0A9W5RE26"/>
<proteinExistence type="predicted"/>
<name>A0A9W5RE26_9ACTO</name>
<evidence type="ECO:0000313" key="1">
    <source>
        <dbReference type="EMBL" id="EPD30803.1"/>
    </source>
</evidence>
<reference evidence="1 2" key="1">
    <citation type="submission" date="2013-05" db="EMBL/GenBank/DDBJ databases">
        <title>The Genome Sequence of Actinomyces europaeus ACS-120-V-COL10B.</title>
        <authorList>
            <consortium name="The Broad Institute Genomics Platform"/>
            <person name="Earl A."/>
            <person name="Ward D."/>
            <person name="Feldgarden M."/>
            <person name="Gevers D."/>
            <person name="Saerens B."/>
            <person name="Vaneechoutte M."/>
            <person name="Walker B."/>
            <person name="Young S."/>
            <person name="Zeng Q."/>
            <person name="Gargeya S."/>
            <person name="Fitzgerald M."/>
            <person name="Haas B."/>
            <person name="Abouelleil A."/>
            <person name="Allen A.W."/>
            <person name="Alvarado L."/>
            <person name="Arachchi H.M."/>
            <person name="Berlin A.M."/>
            <person name="Chapman S.B."/>
            <person name="Gainer-Dewar J."/>
            <person name="Goldberg J."/>
            <person name="Griggs A."/>
            <person name="Gujja S."/>
            <person name="Hansen M."/>
            <person name="Howarth C."/>
            <person name="Imamovic A."/>
            <person name="Ireland A."/>
            <person name="Larimer J."/>
            <person name="McCowan C."/>
            <person name="Murphy C."/>
            <person name="Pearson M."/>
            <person name="Poon T.W."/>
            <person name="Priest M."/>
            <person name="Roberts A."/>
            <person name="Saif S."/>
            <person name="Shea T."/>
            <person name="Sisk P."/>
            <person name="Sykes S."/>
            <person name="Wortman J."/>
            <person name="Nusbaum C."/>
            <person name="Birren B."/>
        </authorList>
    </citation>
    <scope>NUCLEOTIDE SEQUENCE [LARGE SCALE GENOMIC DNA]</scope>
    <source>
        <strain evidence="1 2">ACS-120-V-Col10b</strain>
    </source>
</reference>
<comment type="caution">
    <text evidence="1">The sequence shown here is derived from an EMBL/GenBank/DDBJ whole genome shotgun (WGS) entry which is preliminary data.</text>
</comment>
<dbReference type="Pfam" id="PF20060">
    <property type="entry name" value="DUF6459"/>
    <property type="match status" value="1"/>
</dbReference>
<evidence type="ECO:0000313" key="2">
    <source>
        <dbReference type="Proteomes" id="UP000014387"/>
    </source>
</evidence>
<organism evidence="1 2">
    <name type="scientific">Gleimia europaea ACS-120-V-Col10b</name>
    <dbReference type="NCBI Taxonomy" id="883069"/>
    <lineage>
        <taxon>Bacteria</taxon>
        <taxon>Bacillati</taxon>
        <taxon>Actinomycetota</taxon>
        <taxon>Actinomycetes</taxon>
        <taxon>Actinomycetales</taxon>
        <taxon>Actinomycetaceae</taxon>
        <taxon>Gleimia</taxon>
    </lineage>
</organism>
<dbReference type="OrthoDB" id="3731420at2"/>